<keyword evidence="3" id="KW-1185">Reference proteome</keyword>
<gene>
    <name evidence="2" type="ORF">SAMN05444358_1011768</name>
</gene>
<evidence type="ECO:0000313" key="2">
    <source>
        <dbReference type="EMBL" id="SDW79127.1"/>
    </source>
</evidence>
<dbReference type="Gene3D" id="3.10.450.50">
    <property type="match status" value="1"/>
</dbReference>
<dbReference type="GO" id="GO:0016853">
    <property type="term" value="F:isomerase activity"/>
    <property type="evidence" value="ECO:0007669"/>
    <property type="project" value="UniProtKB-KW"/>
</dbReference>
<dbReference type="Proteomes" id="UP000183400">
    <property type="component" value="Unassembled WGS sequence"/>
</dbReference>
<proteinExistence type="predicted"/>
<evidence type="ECO:0000313" key="3">
    <source>
        <dbReference type="Proteomes" id="UP000183400"/>
    </source>
</evidence>
<dbReference type="STRING" id="985054.SAMN05444358_1011768"/>
<dbReference type="EMBL" id="FNNP01000001">
    <property type="protein sequence ID" value="SDW79127.1"/>
    <property type="molecule type" value="Genomic_DNA"/>
</dbReference>
<name>A0A1H2WF17_9RHOB</name>
<dbReference type="SUPFAM" id="SSF54427">
    <property type="entry name" value="NTF2-like"/>
    <property type="match status" value="1"/>
</dbReference>
<keyword evidence="2" id="KW-0413">Isomerase</keyword>
<protein>
    <submittedName>
        <fullName evidence="2">Ketosteroid isomerase homolog</fullName>
    </submittedName>
</protein>
<dbReference type="OrthoDB" id="674363at2"/>
<organism evidence="2 3">
    <name type="scientific">Ruegeria halocynthiae</name>
    <dbReference type="NCBI Taxonomy" id="985054"/>
    <lineage>
        <taxon>Bacteria</taxon>
        <taxon>Pseudomonadati</taxon>
        <taxon>Pseudomonadota</taxon>
        <taxon>Alphaproteobacteria</taxon>
        <taxon>Rhodobacterales</taxon>
        <taxon>Roseobacteraceae</taxon>
        <taxon>Ruegeria</taxon>
    </lineage>
</organism>
<feature type="domain" description="SnoaL-like" evidence="1">
    <location>
        <begin position="19"/>
        <end position="95"/>
    </location>
</feature>
<sequence>MTQRIAHQPREIADCVSAYLQEGDLDGITSMFHPDCQIFFPPDQPPLTGLEGARKTFEGFLDIRPQIKSEVFSEVINGDVAMLRANWSVIAPDGTVLAEGQSTEVAKKLESGGWGYLIDCPNGPPSLT</sequence>
<dbReference type="Pfam" id="PF12680">
    <property type="entry name" value="SnoaL_2"/>
    <property type="match status" value="1"/>
</dbReference>
<dbReference type="InterPro" id="IPR037401">
    <property type="entry name" value="SnoaL-like"/>
</dbReference>
<dbReference type="RefSeq" id="WP_074736104.1">
    <property type="nucleotide sequence ID" value="NZ_FNNP01000001.1"/>
</dbReference>
<evidence type="ECO:0000259" key="1">
    <source>
        <dbReference type="Pfam" id="PF12680"/>
    </source>
</evidence>
<accession>A0A1H2WF17</accession>
<reference evidence="3" key="1">
    <citation type="submission" date="2016-10" db="EMBL/GenBank/DDBJ databases">
        <authorList>
            <person name="Varghese N."/>
            <person name="Submissions S."/>
        </authorList>
    </citation>
    <scope>NUCLEOTIDE SEQUENCE [LARGE SCALE GENOMIC DNA]</scope>
    <source>
        <strain evidence="3">DSM 27839</strain>
    </source>
</reference>
<dbReference type="AlphaFoldDB" id="A0A1H2WF17"/>
<dbReference type="InterPro" id="IPR032710">
    <property type="entry name" value="NTF2-like_dom_sf"/>
</dbReference>